<dbReference type="InterPro" id="IPR010562">
    <property type="entry name" value="Haemolymph_juvenile_hormone-bd"/>
</dbReference>
<dbReference type="RefSeq" id="XP_013173132.1">
    <property type="nucleotide sequence ID" value="XM_013317678.1"/>
</dbReference>
<dbReference type="AlphaFoldDB" id="A0AAJ6ZIL2"/>
<dbReference type="PANTHER" id="PTHR11008:SF41">
    <property type="entry name" value="RE70318P"/>
    <property type="match status" value="1"/>
</dbReference>
<accession>A0AAJ6ZIL2</accession>
<dbReference type="SMART" id="SM00700">
    <property type="entry name" value="JHBP"/>
    <property type="match status" value="1"/>
</dbReference>
<sequence length="229" mass="25812">MKKAGSETFNGFIKSCSGDSPECLKEFLQSVLEVFLNGIPELGIKCLDPFEFENLQFNLPSGLQIKFVNGNATGFKSCIFDSVRNIGNNYELTSHCNLTIQGRYKSSGRMLIFPVNGEGDSTIKCSRIEMKTSIQLIPKLASNGREHIEISKIKSTHTFKEQVSYNFTNIFKGNPVLSKMVLDFMNKNWLMVAEEFGDPIVKYGIEEILNNVNKLFRSLPSDRLILLTM</sequence>
<gene>
    <name evidence="1" type="primary">LOC106121850</name>
</gene>
<proteinExistence type="predicted"/>
<dbReference type="GO" id="GO:0005615">
    <property type="term" value="C:extracellular space"/>
    <property type="evidence" value="ECO:0007669"/>
    <property type="project" value="TreeGrafter"/>
</dbReference>
<name>A0AAJ6ZIL2_PAPXU</name>
<dbReference type="GeneID" id="106121850"/>
<dbReference type="Gene3D" id="3.15.10.30">
    <property type="entry name" value="Haemolymph juvenile hormone binding protein"/>
    <property type="match status" value="1"/>
</dbReference>
<dbReference type="KEGG" id="pxu:106121850"/>
<protein>
    <submittedName>
        <fullName evidence="1">Uncharacterized protein LOC106121850</fullName>
    </submittedName>
</protein>
<organism evidence="1">
    <name type="scientific">Papilio xuthus</name>
    <name type="common">Asian swallowtail butterfly</name>
    <dbReference type="NCBI Taxonomy" id="66420"/>
    <lineage>
        <taxon>Eukaryota</taxon>
        <taxon>Metazoa</taxon>
        <taxon>Ecdysozoa</taxon>
        <taxon>Arthropoda</taxon>
        <taxon>Hexapoda</taxon>
        <taxon>Insecta</taxon>
        <taxon>Pterygota</taxon>
        <taxon>Neoptera</taxon>
        <taxon>Endopterygota</taxon>
        <taxon>Lepidoptera</taxon>
        <taxon>Glossata</taxon>
        <taxon>Ditrysia</taxon>
        <taxon>Papilionoidea</taxon>
        <taxon>Papilionidae</taxon>
        <taxon>Papilioninae</taxon>
        <taxon>Papilio</taxon>
    </lineage>
</organism>
<dbReference type="PANTHER" id="PTHR11008">
    <property type="entry name" value="PROTEIN TAKEOUT-LIKE PROTEIN"/>
    <property type="match status" value="1"/>
</dbReference>
<evidence type="ECO:0000313" key="1">
    <source>
        <dbReference type="RefSeq" id="XP_013173132.1"/>
    </source>
</evidence>
<dbReference type="InterPro" id="IPR038606">
    <property type="entry name" value="To_sf"/>
</dbReference>
<dbReference type="Pfam" id="PF06585">
    <property type="entry name" value="JHBP"/>
    <property type="match status" value="1"/>
</dbReference>
<dbReference type="Proteomes" id="UP000694872">
    <property type="component" value="Unplaced"/>
</dbReference>
<reference evidence="1" key="1">
    <citation type="submission" date="2025-08" db="UniProtKB">
        <authorList>
            <consortium name="RefSeq"/>
        </authorList>
    </citation>
    <scope>IDENTIFICATION</scope>
</reference>